<evidence type="ECO:0008006" key="3">
    <source>
        <dbReference type="Google" id="ProtNLM"/>
    </source>
</evidence>
<dbReference type="EMBL" id="JAKIKS010000005">
    <property type="protein sequence ID" value="MCL1123413.1"/>
    <property type="molecule type" value="Genomic_DNA"/>
</dbReference>
<evidence type="ECO:0000313" key="1">
    <source>
        <dbReference type="EMBL" id="MCL1123413.1"/>
    </source>
</evidence>
<evidence type="ECO:0000313" key="2">
    <source>
        <dbReference type="Proteomes" id="UP001203423"/>
    </source>
</evidence>
<name>A0ABT0L6U9_9GAMM</name>
<accession>A0ABT0L6U9</accession>
<sequence>MSNQTMSLYEYRVFQAAKTHSKRKSTSNTSPVVVAHYLMDLPEYDTEVMFHPKRKWRFDFAWPQWKIALEVHGGVFKNGRHTRGTGFTEDRVKMNSAQLLGWIVIEATTEQVKNGLMVTWVNDAIARRTAYASD</sequence>
<dbReference type="Proteomes" id="UP001203423">
    <property type="component" value="Unassembled WGS sequence"/>
</dbReference>
<comment type="caution">
    <text evidence="1">The sequence shown here is derived from an EMBL/GenBank/DDBJ whole genome shotgun (WGS) entry which is preliminary data.</text>
</comment>
<reference evidence="1 2" key="1">
    <citation type="submission" date="2022-01" db="EMBL/GenBank/DDBJ databases">
        <title>Whole genome-based taxonomy of the Shewanellaceae.</title>
        <authorList>
            <person name="Martin-Rodriguez A.J."/>
        </authorList>
    </citation>
    <scope>NUCLEOTIDE SEQUENCE [LARGE SCALE GENOMIC DNA]</scope>
    <source>
        <strain evidence="1 2">DSM 17177</strain>
    </source>
</reference>
<keyword evidence="2" id="KW-1185">Reference proteome</keyword>
<protein>
    <recommendedName>
        <fullName evidence="3">DUF559 domain-containing protein</fullName>
    </recommendedName>
</protein>
<dbReference type="Gene3D" id="3.40.960.10">
    <property type="entry name" value="VSR Endonuclease"/>
    <property type="match status" value="1"/>
</dbReference>
<dbReference type="RefSeq" id="WP_248938700.1">
    <property type="nucleotide sequence ID" value="NZ_JAKIKS010000005.1"/>
</dbReference>
<gene>
    <name evidence="1" type="ORF">L2764_02680</name>
</gene>
<organism evidence="1 2">
    <name type="scientific">Shewanella surugensis</name>
    <dbReference type="NCBI Taxonomy" id="212020"/>
    <lineage>
        <taxon>Bacteria</taxon>
        <taxon>Pseudomonadati</taxon>
        <taxon>Pseudomonadota</taxon>
        <taxon>Gammaproteobacteria</taxon>
        <taxon>Alteromonadales</taxon>
        <taxon>Shewanellaceae</taxon>
        <taxon>Shewanella</taxon>
    </lineage>
</organism>
<proteinExistence type="predicted"/>